<dbReference type="Gene3D" id="3.30.565.10">
    <property type="entry name" value="Histidine kinase-like ATPase, C-terminal domain"/>
    <property type="match status" value="1"/>
</dbReference>
<evidence type="ECO:0000256" key="2">
    <source>
        <dbReference type="ARBA" id="ARBA00012438"/>
    </source>
</evidence>
<keyword evidence="14" id="KW-1185">Reference proteome</keyword>
<dbReference type="InterPro" id="IPR003594">
    <property type="entry name" value="HATPase_dom"/>
</dbReference>
<dbReference type="Gene3D" id="1.20.5.1930">
    <property type="match status" value="1"/>
</dbReference>
<feature type="transmembrane region" description="Helical" evidence="11">
    <location>
        <begin position="127"/>
        <end position="145"/>
    </location>
</feature>
<name>A0ABV9U388_9ACTN</name>
<protein>
    <recommendedName>
        <fullName evidence="2">histidine kinase</fullName>
        <ecNumber evidence="2">2.7.13.3</ecNumber>
    </recommendedName>
</protein>
<dbReference type="InterPro" id="IPR011712">
    <property type="entry name" value="Sig_transdc_His_kin_sub3_dim/P"/>
</dbReference>
<dbReference type="Pfam" id="PF02518">
    <property type="entry name" value="HATPase_c"/>
    <property type="match status" value="1"/>
</dbReference>
<feature type="transmembrane region" description="Helical" evidence="11">
    <location>
        <begin position="82"/>
        <end position="98"/>
    </location>
</feature>
<dbReference type="Proteomes" id="UP001595872">
    <property type="component" value="Unassembled WGS sequence"/>
</dbReference>
<evidence type="ECO:0000256" key="1">
    <source>
        <dbReference type="ARBA" id="ARBA00000085"/>
    </source>
</evidence>
<evidence type="ECO:0000313" key="14">
    <source>
        <dbReference type="Proteomes" id="UP001595872"/>
    </source>
</evidence>
<dbReference type="Pfam" id="PF07730">
    <property type="entry name" value="HisKA_3"/>
    <property type="match status" value="1"/>
</dbReference>
<proteinExistence type="predicted"/>
<evidence type="ECO:0000256" key="4">
    <source>
        <dbReference type="ARBA" id="ARBA00022679"/>
    </source>
</evidence>
<evidence type="ECO:0000259" key="12">
    <source>
        <dbReference type="SMART" id="SM00387"/>
    </source>
</evidence>
<keyword evidence="5" id="KW-0547">Nucleotide-binding</keyword>
<gene>
    <name evidence="13" type="ORF">ACFPCY_23525</name>
</gene>
<evidence type="ECO:0000256" key="8">
    <source>
        <dbReference type="ARBA" id="ARBA00023012"/>
    </source>
</evidence>
<keyword evidence="4" id="KW-0808">Transferase</keyword>
<dbReference type="EC" id="2.7.13.3" evidence="2"/>
<evidence type="ECO:0000256" key="7">
    <source>
        <dbReference type="ARBA" id="ARBA00022840"/>
    </source>
</evidence>
<feature type="transmembrane region" description="Helical" evidence="11">
    <location>
        <begin position="58"/>
        <end position="77"/>
    </location>
</feature>
<keyword evidence="8" id="KW-0902">Two-component regulatory system</keyword>
<keyword evidence="11" id="KW-0812">Transmembrane</keyword>
<feature type="transmembrane region" description="Helical" evidence="11">
    <location>
        <begin position="104"/>
        <end position="120"/>
    </location>
</feature>
<evidence type="ECO:0000256" key="3">
    <source>
        <dbReference type="ARBA" id="ARBA00022553"/>
    </source>
</evidence>
<feature type="transmembrane region" description="Helical" evidence="11">
    <location>
        <begin position="20"/>
        <end position="38"/>
    </location>
</feature>
<sequence length="425" mass="44907">MSVSAPSAAPRRLRPRLRPAAWPVWVVPAFLAFFQTVGTEGAAHNRWRHDGHPMPPGTPLDAFAFALVLGGPAVLLLRRRHPVATLAATGLITGLYFLRAYPYGPVPVAAFVAILAALYAGHRRAAWAGTLGGLTVFFAVAQAIGVDADQRGAPGHLFPIQRPGFSGAMFALAWALVGLVTGELLRMRAQRSAAAERSRAELERRQASEERLRMARELHDVLAHNVSMINVRAGVALHLLDDDPEEARAALAAIKEASKEVLTEMRSVIGALRQQDESAPRSPTAGLARLDGLAARARAAGLRVEAETTGAVRPLPAALDLAAYRIVQESLTNAARHGGAGPVTVRVRVSYGERELTVRVEDDGRGAAPPSDPPDPDAPPSGGSGLRGMRERAAALGGSFRAGPRPGGGFRVEAVLPVGGEEERA</sequence>
<keyword evidence="11" id="KW-1133">Transmembrane helix</keyword>
<keyword evidence="11" id="KW-0472">Membrane</keyword>
<comment type="caution">
    <text evidence="13">The sequence shown here is derived from an EMBL/GenBank/DDBJ whole genome shotgun (WGS) entry which is preliminary data.</text>
</comment>
<dbReference type="CDD" id="cd16917">
    <property type="entry name" value="HATPase_UhpB-NarQ-NarX-like"/>
    <property type="match status" value="1"/>
</dbReference>
<reference evidence="14" key="1">
    <citation type="journal article" date="2019" name="Int. J. Syst. Evol. Microbiol.">
        <title>The Global Catalogue of Microorganisms (GCM) 10K type strain sequencing project: providing services to taxonomists for standard genome sequencing and annotation.</title>
        <authorList>
            <consortium name="The Broad Institute Genomics Platform"/>
            <consortium name="The Broad Institute Genome Sequencing Center for Infectious Disease"/>
            <person name="Wu L."/>
            <person name="Ma J."/>
        </authorList>
    </citation>
    <scope>NUCLEOTIDE SEQUENCE [LARGE SCALE GENOMIC DNA]</scope>
    <source>
        <strain evidence="14">KLKA75</strain>
    </source>
</reference>
<evidence type="ECO:0000256" key="11">
    <source>
        <dbReference type="SAM" id="Phobius"/>
    </source>
</evidence>
<dbReference type="PANTHER" id="PTHR24421">
    <property type="entry name" value="NITRATE/NITRITE SENSOR PROTEIN NARX-RELATED"/>
    <property type="match status" value="1"/>
</dbReference>
<dbReference type="SUPFAM" id="SSF55874">
    <property type="entry name" value="ATPase domain of HSP90 chaperone/DNA topoisomerase II/histidine kinase"/>
    <property type="match status" value="1"/>
</dbReference>
<dbReference type="SMART" id="SM00387">
    <property type="entry name" value="HATPase_c"/>
    <property type="match status" value="1"/>
</dbReference>
<keyword evidence="9" id="KW-0175">Coiled coil</keyword>
<dbReference type="GO" id="GO:0016301">
    <property type="term" value="F:kinase activity"/>
    <property type="evidence" value="ECO:0007669"/>
    <property type="project" value="UniProtKB-KW"/>
</dbReference>
<feature type="transmembrane region" description="Helical" evidence="11">
    <location>
        <begin position="165"/>
        <end position="185"/>
    </location>
</feature>
<keyword evidence="3" id="KW-0597">Phosphoprotein</keyword>
<keyword evidence="6 13" id="KW-0418">Kinase</keyword>
<evidence type="ECO:0000256" key="5">
    <source>
        <dbReference type="ARBA" id="ARBA00022741"/>
    </source>
</evidence>
<evidence type="ECO:0000256" key="6">
    <source>
        <dbReference type="ARBA" id="ARBA00022777"/>
    </source>
</evidence>
<organism evidence="13 14">
    <name type="scientific">Actinomadura gamaensis</name>
    <dbReference type="NCBI Taxonomy" id="1763541"/>
    <lineage>
        <taxon>Bacteria</taxon>
        <taxon>Bacillati</taxon>
        <taxon>Actinomycetota</taxon>
        <taxon>Actinomycetes</taxon>
        <taxon>Streptosporangiales</taxon>
        <taxon>Thermomonosporaceae</taxon>
        <taxon>Actinomadura</taxon>
    </lineage>
</organism>
<dbReference type="InterPro" id="IPR036890">
    <property type="entry name" value="HATPase_C_sf"/>
</dbReference>
<dbReference type="PANTHER" id="PTHR24421:SF10">
    <property type="entry name" value="NITRATE_NITRITE SENSOR PROTEIN NARQ"/>
    <property type="match status" value="1"/>
</dbReference>
<feature type="region of interest" description="Disordered" evidence="10">
    <location>
        <begin position="359"/>
        <end position="425"/>
    </location>
</feature>
<evidence type="ECO:0000256" key="9">
    <source>
        <dbReference type="SAM" id="Coils"/>
    </source>
</evidence>
<feature type="compositionally biased region" description="Pro residues" evidence="10">
    <location>
        <begin position="370"/>
        <end position="379"/>
    </location>
</feature>
<dbReference type="RefSeq" id="WP_378258543.1">
    <property type="nucleotide sequence ID" value="NZ_JBHSIT010000007.1"/>
</dbReference>
<comment type="catalytic activity">
    <reaction evidence="1">
        <text>ATP + protein L-histidine = ADP + protein N-phospho-L-histidine.</text>
        <dbReference type="EC" id="2.7.13.3"/>
    </reaction>
</comment>
<keyword evidence="7" id="KW-0067">ATP-binding</keyword>
<evidence type="ECO:0000313" key="13">
    <source>
        <dbReference type="EMBL" id="MFC4910303.1"/>
    </source>
</evidence>
<feature type="domain" description="Histidine kinase/HSP90-like ATPase" evidence="12">
    <location>
        <begin position="318"/>
        <end position="420"/>
    </location>
</feature>
<feature type="coiled-coil region" evidence="9">
    <location>
        <begin position="190"/>
        <end position="217"/>
    </location>
</feature>
<dbReference type="EMBL" id="JBHSIT010000007">
    <property type="protein sequence ID" value="MFC4910303.1"/>
    <property type="molecule type" value="Genomic_DNA"/>
</dbReference>
<accession>A0ABV9U388</accession>
<dbReference type="InterPro" id="IPR050482">
    <property type="entry name" value="Sensor_HK_TwoCompSys"/>
</dbReference>
<evidence type="ECO:0000256" key="10">
    <source>
        <dbReference type="SAM" id="MobiDB-lite"/>
    </source>
</evidence>